<dbReference type="Proteomes" id="UP000676194">
    <property type="component" value="Chromosome"/>
</dbReference>
<feature type="transmembrane region" description="Helical" evidence="2">
    <location>
        <begin position="180"/>
        <end position="201"/>
    </location>
</feature>
<dbReference type="GO" id="GO:0022904">
    <property type="term" value="P:respiratory electron transport chain"/>
    <property type="evidence" value="ECO:0007669"/>
    <property type="project" value="TreeGrafter"/>
</dbReference>
<evidence type="ECO:0000256" key="1">
    <source>
        <dbReference type="ARBA" id="ARBA00022660"/>
    </source>
</evidence>
<feature type="transmembrane region" description="Helical" evidence="2">
    <location>
        <begin position="454"/>
        <end position="472"/>
    </location>
</feature>
<name>A0A8E6B7N5_9BACT</name>
<feature type="transmembrane region" description="Helical" evidence="2">
    <location>
        <begin position="147"/>
        <end position="168"/>
    </location>
</feature>
<dbReference type="Pfam" id="PF00115">
    <property type="entry name" value="COX1"/>
    <property type="match status" value="1"/>
</dbReference>
<dbReference type="AlphaFoldDB" id="A0A8E6B7N5"/>
<feature type="transmembrane region" description="Helical" evidence="2">
    <location>
        <begin position="77"/>
        <end position="100"/>
    </location>
</feature>
<feature type="transmembrane region" description="Helical" evidence="2">
    <location>
        <begin position="399"/>
        <end position="421"/>
    </location>
</feature>
<dbReference type="GO" id="GO:0015990">
    <property type="term" value="P:electron transport coupled proton transport"/>
    <property type="evidence" value="ECO:0007669"/>
    <property type="project" value="TreeGrafter"/>
</dbReference>
<feature type="transmembrane region" description="Helical" evidence="2">
    <location>
        <begin position="112"/>
        <end position="135"/>
    </location>
</feature>
<keyword evidence="1" id="KW-0813">Transport</keyword>
<dbReference type="GO" id="GO:0020037">
    <property type="term" value="F:heme binding"/>
    <property type="evidence" value="ECO:0007669"/>
    <property type="project" value="InterPro"/>
</dbReference>
<dbReference type="PANTHER" id="PTHR10422:SF29">
    <property type="entry name" value="CYTOCHROME C OXIDASE SUBUNIT 1 HOMOLOG, BACTEROID"/>
    <property type="match status" value="1"/>
</dbReference>
<dbReference type="EMBL" id="CP074694">
    <property type="protein sequence ID" value="QVL33256.1"/>
    <property type="molecule type" value="Genomic_DNA"/>
</dbReference>
<evidence type="ECO:0000259" key="3">
    <source>
        <dbReference type="PROSITE" id="PS50855"/>
    </source>
</evidence>
<dbReference type="RefSeq" id="WP_213498146.1">
    <property type="nucleotide sequence ID" value="NZ_CP074694.1"/>
</dbReference>
<proteinExistence type="predicted"/>
<keyword evidence="1" id="KW-0249">Electron transport</keyword>
<reference evidence="4" key="1">
    <citation type="submission" date="2021-05" db="EMBL/GenBank/DDBJ databases">
        <title>Complete genome sequence of the cellulolytic planctomycete Telmatocola sphagniphila SP2T and characterization of the first cellulase from planctomycetes.</title>
        <authorList>
            <person name="Rakitin A.L."/>
            <person name="Beletsky A.V."/>
            <person name="Naumoff D.G."/>
            <person name="Kulichevskaya I.S."/>
            <person name="Mardanov A.V."/>
            <person name="Ravin N.V."/>
            <person name="Dedysh S.N."/>
        </authorList>
    </citation>
    <scope>NUCLEOTIDE SEQUENCE</scope>
    <source>
        <strain evidence="4">SP2T</strain>
    </source>
</reference>
<keyword evidence="2" id="KW-0472">Membrane</keyword>
<dbReference type="KEGG" id="tsph:KIH39_04890"/>
<evidence type="ECO:0000313" key="4">
    <source>
        <dbReference type="EMBL" id="QVL33256.1"/>
    </source>
</evidence>
<dbReference type="PROSITE" id="PS50855">
    <property type="entry name" value="COX1"/>
    <property type="match status" value="1"/>
</dbReference>
<feature type="domain" description="Cytochrome oxidase subunit I profile" evidence="3">
    <location>
        <begin position="36"/>
        <end position="502"/>
    </location>
</feature>
<keyword evidence="2" id="KW-0812">Transmembrane</keyword>
<dbReference type="GO" id="GO:0004129">
    <property type="term" value="F:cytochrome-c oxidase activity"/>
    <property type="evidence" value="ECO:0007669"/>
    <property type="project" value="InterPro"/>
</dbReference>
<evidence type="ECO:0000313" key="5">
    <source>
        <dbReference type="Proteomes" id="UP000676194"/>
    </source>
</evidence>
<gene>
    <name evidence="4" type="ORF">KIH39_04890</name>
</gene>
<dbReference type="PANTHER" id="PTHR10422">
    <property type="entry name" value="CYTOCHROME C OXIDASE SUBUNIT 1"/>
    <property type="match status" value="1"/>
</dbReference>
<feature type="transmembrane region" description="Helical" evidence="2">
    <location>
        <begin position="283"/>
        <end position="305"/>
    </location>
</feature>
<organism evidence="4 5">
    <name type="scientific">Telmatocola sphagniphila</name>
    <dbReference type="NCBI Taxonomy" id="1123043"/>
    <lineage>
        <taxon>Bacteria</taxon>
        <taxon>Pseudomonadati</taxon>
        <taxon>Planctomycetota</taxon>
        <taxon>Planctomycetia</taxon>
        <taxon>Gemmatales</taxon>
        <taxon>Gemmataceae</taxon>
    </lineage>
</organism>
<feature type="transmembrane region" description="Helical" evidence="2">
    <location>
        <begin position="363"/>
        <end position="383"/>
    </location>
</feature>
<keyword evidence="5" id="KW-1185">Reference proteome</keyword>
<feature type="transmembrane region" description="Helical" evidence="2">
    <location>
        <begin position="221"/>
        <end position="242"/>
    </location>
</feature>
<dbReference type="GO" id="GO:0016020">
    <property type="term" value="C:membrane"/>
    <property type="evidence" value="ECO:0007669"/>
    <property type="project" value="InterPro"/>
</dbReference>
<sequence length="502" mass="55770">MSVTAEAPLSAAEKARFAEERRLIDESCRGPVLLFLGSALIWLVIGSLLGLTASIKMHATWFLSETSWLTFGRVRPAHLNMVGIGWGFGVGMGVSIWLMCRLSRVQLIYPKILYISVVLYNIAVGTALVGILAGYSAGVEWLEAPQVIGPLITISLGLVAAWTIATFRNRREKHVYVTQWYIFGAMFWMPWLYTVAQLVIFGIPGVMDPAQGVVQAACNWWFAHNVLGLWLTPIGVGSAYYIIPKVIGRPVYSYYLSIIGFWALALFYSWAGMHHLIGGPIPAWMVSASVVGSMMMFIPVMAVGLNHHMTMWGHFDQLRYSPSLRFVVFGAISYTAVSLQGSIEALRDFSEVAHFTHYTVGHAHLGAYGFYTMIMFGTMYYIVPRLTGWEWGSSRLIRIHFWCTALGIVIYFTGLSIGGWYQGKALIAIDPEGKPVPFMNIVKDTVPYLMSRTIGGSLMTLGHIVFLVLFLMNVTKMSAKRSGPTYFTKKTSHSSEEMAVAS</sequence>
<accession>A0A8E6B7N5</accession>
<feature type="transmembrane region" description="Helical" evidence="2">
    <location>
        <begin position="254"/>
        <end position="271"/>
    </location>
</feature>
<dbReference type="InterPro" id="IPR023616">
    <property type="entry name" value="Cyt_c_oxase-like_su1_dom"/>
</dbReference>
<protein>
    <submittedName>
        <fullName evidence="4">Cbb3-type cytochrome c oxidase subunit I</fullName>
    </submittedName>
</protein>
<keyword evidence="1" id="KW-0679">Respiratory chain</keyword>
<feature type="transmembrane region" description="Helical" evidence="2">
    <location>
        <begin position="326"/>
        <end position="343"/>
    </location>
</feature>
<dbReference type="Gene3D" id="1.20.210.10">
    <property type="entry name" value="Cytochrome c oxidase-like, subunit I domain"/>
    <property type="match status" value="1"/>
</dbReference>
<keyword evidence="2" id="KW-1133">Transmembrane helix</keyword>
<feature type="transmembrane region" description="Helical" evidence="2">
    <location>
        <begin position="32"/>
        <end position="57"/>
    </location>
</feature>
<dbReference type="SUPFAM" id="SSF81442">
    <property type="entry name" value="Cytochrome c oxidase subunit I-like"/>
    <property type="match status" value="1"/>
</dbReference>
<dbReference type="GO" id="GO:0009060">
    <property type="term" value="P:aerobic respiration"/>
    <property type="evidence" value="ECO:0007669"/>
    <property type="project" value="InterPro"/>
</dbReference>
<dbReference type="InterPro" id="IPR036927">
    <property type="entry name" value="Cyt_c_oxase-like_su1_sf"/>
</dbReference>
<evidence type="ECO:0000256" key="2">
    <source>
        <dbReference type="SAM" id="Phobius"/>
    </source>
</evidence>
<dbReference type="InterPro" id="IPR000883">
    <property type="entry name" value="Cyt_C_Oxase_1"/>
</dbReference>